<keyword evidence="5" id="KW-1185">Reference proteome</keyword>
<dbReference type="EMBL" id="KC900378">
    <property type="protein sequence ID" value="AGR46367.1"/>
    <property type="molecule type" value="Genomic_DNA"/>
</dbReference>
<comment type="subcellular location">
    <subcellularLocation>
        <location evidence="1">Cytoplasm</location>
        <location evidence="1">Nucleoid</location>
    </subcellularLocation>
</comment>
<dbReference type="PANTHER" id="PTHR38103">
    <property type="entry name" value="RECOMBINATION-ASSOCIATED PROTEIN RDGC"/>
    <property type="match status" value="1"/>
</dbReference>
<organism evidence="4 5">
    <name type="scientific">Pseudomonas phage LKA5</name>
    <dbReference type="NCBI Taxonomy" id="1327940"/>
    <lineage>
        <taxon>Viruses</taxon>
        <taxon>Duplodnaviria</taxon>
        <taxon>Heunggongvirae</taxon>
        <taxon>Uroviricota</taxon>
        <taxon>Caudoviricetes</taxon>
        <taxon>Hollowayvirus</taxon>
        <taxon>Hollowayvirus LKA5</taxon>
    </lineage>
</organism>
<name>A0A0U1SXS1_9CAUD</name>
<keyword evidence="2" id="KW-0963">Cytoplasm</keyword>
<evidence type="ECO:0000256" key="1">
    <source>
        <dbReference type="ARBA" id="ARBA00004453"/>
    </source>
</evidence>
<dbReference type="PANTHER" id="PTHR38103:SF1">
    <property type="entry name" value="RECOMBINATION-ASSOCIATED PROTEIN RDGC"/>
    <property type="match status" value="1"/>
</dbReference>
<dbReference type="GO" id="GO:0009295">
    <property type="term" value="C:nucleoid"/>
    <property type="evidence" value="ECO:0007669"/>
    <property type="project" value="UniProtKB-SubCell"/>
</dbReference>
<keyword evidence="3" id="KW-0233">DNA recombination</keyword>
<evidence type="ECO:0000256" key="2">
    <source>
        <dbReference type="ARBA" id="ARBA00022490"/>
    </source>
</evidence>
<dbReference type="GO" id="GO:0006310">
    <property type="term" value="P:DNA recombination"/>
    <property type="evidence" value="ECO:0007669"/>
    <property type="project" value="UniProtKB-KW"/>
</dbReference>
<proteinExistence type="inferred from homology"/>
<dbReference type="GO" id="GO:0003690">
    <property type="term" value="F:double-stranded DNA binding"/>
    <property type="evidence" value="ECO:0007669"/>
    <property type="project" value="TreeGrafter"/>
</dbReference>
<dbReference type="HAMAP" id="MF_00194">
    <property type="entry name" value="RdgC"/>
    <property type="match status" value="1"/>
</dbReference>
<reference evidence="4 5" key="1">
    <citation type="submission" date="2013-04" db="EMBL/GenBank/DDBJ databases">
        <title>Complete genome sequence of F116-like bacteriophages.</title>
        <authorList>
            <person name="Lammens E.A."/>
            <person name="Lavigne R."/>
        </authorList>
    </citation>
    <scope>NUCLEOTIDE SEQUENCE [LARGE SCALE GENOMIC DNA]</scope>
    <source>
        <strain evidence="4">LKA5</strain>
    </source>
</reference>
<protein>
    <submittedName>
        <fullName evidence="4">Recombination associated protein</fullName>
    </submittedName>
</protein>
<evidence type="ECO:0000313" key="5">
    <source>
        <dbReference type="Proteomes" id="UP000225231"/>
    </source>
</evidence>
<gene>
    <name evidence="4" type="ORF">LKA5_014</name>
</gene>
<evidence type="ECO:0000256" key="3">
    <source>
        <dbReference type="ARBA" id="ARBA00023172"/>
    </source>
</evidence>
<evidence type="ECO:0000313" key="4">
    <source>
        <dbReference type="EMBL" id="AGR46367.1"/>
    </source>
</evidence>
<dbReference type="Proteomes" id="UP000225231">
    <property type="component" value="Segment"/>
</dbReference>
<dbReference type="GO" id="GO:0000018">
    <property type="term" value="P:regulation of DNA recombination"/>
    <property type="evidence" value="ECO:0007669"/>
    <property type="project" value="TreeGrafter"/>
</dbReference>
<dbReference type="Pfam" id="PF04381">
    <property type="entry name" value="RdgC"/>
    <property type="match status" value="1"/>
</dbReference>
<accession>A0A0U1SXS1</accession>
<dbReference type="InterPro" id="IPR007476">
    <property type="entry name" value="RdgC"/>
</dbReference>
<dbReference type="NCBIfam" id="NF001464">
    <property type="entry name" value="PRK00321.1-5"/>
    <property type="match status" value="1"/>
</dbReference>
<sequence length="308" mass="34211">MWFRNLLIYRLTQPIDTTASALESALASKPARPCASQELTTYGFAPPVGKGDAPLVREANGFWLICCRKEEKILPGSVVNEALKEKVEEIEETQQRKVYKKERDQLKDEIVQTLLPRAFTRRKRTFAAIMPAQGLVIVDTATAKAAEDLLSTLREALGSLPVRPIATKVSPTATMTEWLRSQETNAGGDFWLCDGALLRDTDEQGSITAKHQDLTSDVIRQHLDSGKSVTKLALAWKKDLYFVLDEGLVIRSLRFDDLLQERALDDAGKDSDEFAQADASFVLMMLTFQQFIPELLVALGGEEVPVGV</sequence>